<reference evidence="1 2" key="1">
    <citation type="submission" date="2020-04" db="EMBL/GenBank/DDBJ databases">
        <title>Paenibacillus algicola sp. nov., a novel marine bacterium producing alginate lyase.</title>
        <authorList>
            <person name="Huang H."/>
        </authorList>
    </citation>
    <scope>NUCLEOTIDE SEQUENCE [LARGE SCALE GENOMIC DNA]</scope>
    <source>
        <strain evidence="1 2">L7-75</strain>
    </source>
</reference>
<name>A0A848ME44_PAELE</name>
<keyword evidence="2" id="KW-1185">Reference proteome</keyword>
<accession>A0A848ME44</accession>
<dbReference type="RefSeq" id="WP_169506450.1">
    <property type="nucleotide sequence ID" value="NZ_JABBPN010000021.1"/>
</dbReference>
<dbReference type="Gene3D" id="2.60.120.260">
    <property type="entry name" value="Galactose-binding domain-like"/>
    <property type="match status" value="1"/>
</dbReference>
<dbReference type="SUPFAM" id="SSF49785">
    <property type="entry name" value="Galactose-binding domain-like"/>
    <property type="match status" value="1"/>
</dbReference>
<dbReference type="Pfam" id="PF17132">
    <property type="entry name" value="Glyco_hydro_106"/>
    <property type="match status" value="1"/>
</dbReference>
<comment type="caution">
    <text evidence="1">The sequence shown here is derived from an EMBL/GenBank/DDBJ whole genome shotgun (WGS) entry which is preliminary data.</text>
</comment>
<sequence>MQTAHTGTSRELSSRNKDFDVYPGFVSPPEGYGEVAFYWWVGEKLTKERLSWQLEQLKDHHITGLQINYAHSDEGGELWGLTYESDPPLFSEPWWELFTWFAEKAGSYGIAVSLSDYTLCSPGQGWYTDEILAKRPDAAGWNLAHFEQDAEEKVTELKLPENTLSICAFPLNDEKLEREGMIDLTPFIESAILHWQKPAGSWRLVVVYAEPKPKSIDPMHRESGAMVIEHFFQRFEDRLSGIDNAKLGFFFSDELDFGIRGQLWNGDFRKEFLRRKGYDVVPELAALFTDIGPRTPKIRLDYNDVMVELSEEGYFIPVFEWHEQRGMTYGCDHGGRGKDATEFGDYFRTQRWNQGPGCDQPSFESDLIKNKVASSIAHLYERPRTWLEGFYGTGWGTSTEDVTDAIFRNFVSGHNLLTLHGLYYTTYGGWWEWAPPCNHFRMPYWEHMKHLLACTERLSYLFSQGVHVCDVAILYPVAAMEGGLDGNVSVETAFRFGEHLYSRGIDFDFMDFQSLERATIQDRELRVSGEGYRVLILPSMRSVRYSTLQQAKAFQEAGGVVIALDRLPEASERAGASDPVLDGMVREMFGWSASEADVKAGMRICKNPAGGIAMTARSFSEAEEVIASAFPRDFDCMAAIQDHDYPYVMHRRIGQRDIYAVYGETHEAECFFRCHGDMELWNPWDGSVKAIQAERVTSQGTYVKLPLSSKDIRLIVFSPSDSRSVQESAEAIQPREYGSGIRKTLLLDGVWSFQLQPTMDNRFGDFRQPPEPGFIGAEARRFSYAAEWVESEGEDQTSIMCHDPSLDDSSWRQVTYGYGPHFWKLGPLPKDGCPKQWEETLAQLSHAPDTRQETVAGNLYEWGSYSYSTRLGIEGDPGHQGYHGLKGEITDDFIAIGQKQFTLTDTHYVSETEGEVVYLWTTFHAGGDRSVRLRIGGIAPERLWLNGQLIDVEPGEVSVQEGSNTVLLCYERPGRGHVIFERMDAPADWVQPMPLAMSWHNKPGVLAYDVFPGECRPTAGWYRFTAPPGLHTMQIHAHGNVQVWVDGEQWDVHTESHKPDGSVVYRVAGAEKKAFVSLVAVRIQYDHPSFYEGSAIPEPIRLECGEGIIIPGDWSQIDGLTCYSGGAVYRREIEWDLEESSENVTAKLDLGRVSATAEISVNDQHVCTLLHAPWSANIAPWLQPGKNTIEVKVFNTLANHYVTIPTRYRGDLTSGMMGPVRLDILSHQQ</sequence>
<dbReference type="InterPro" id="IPR008979">
    <property type="entry name" value="Galactose-bd-like_sf"/>
</dbReference>
<dbReference type="CDD" id="cd03143">
    <property type="entry name" value="A4_beta-galactosidase_middle_domain"/>
    <property type="match status" value="1"/>
</dbReference>
<dbReference type="Gene3D" id="3.40.50.880">
    <property type="match status" value="1"/>
</dbReference>
<proteinExistence type="predicted"/>
<evidence type="ECO:0000313" key="1">
    <source>
        <dbReference type="EMBL" id="NMO97674.1"/>
    </source>
</evidence>
<dbReference type="NCBIfam" id="NF045579">
    <property type="entry name" value="rhamnoside_JR"/>
    <property type="match status" value="1"/>
</dbReference>
<gene>
    <name evidence="1" type="ORF">HII30_18075</name>
</gene>
<evidence type="ECO:0000313" key="2">
    <source>
        <dbReference type="Proteomes" id="UP000565468"/>
    </source>
</evidence>
<dbReference type="EMBL" id="JABBPN010000021">
    <property type="protein sequence ID" value="NMO97674.1"/>
    <property type="molecule type" value="Genomic_DNA"/>
</dbReference>
<dbReference type="InterPro" id="IPR053161">
    <property type="entry name" value="Ulvan_degrading_GH"/>
</dbReference>
<evidence type="ECO:0008006" key="3">
    <source>
        <dbReference type="Google" id="ProtNLM"/>
    </source>
</evidence>
<dbReference type="Proteomes" id="UP000565468">
    <property type="component" value="Unassembled WGS sequence"/>
</dbReference>
<dbReference type="PANTHER" id="PTHR36848:SF2">
    <property type="entry name" value="SECRETED PROTEIN"/>
    <property type="match status" value="1"/>
</dbReference>
<dbReference type="PANTHER" id="PTHR36848">
    <property type="entry name" value="DNA-BINDING PROTEIN (PUTATIVE SECRETED PROTEIN)-RELATED"/>
    <property type="match status" value="1"/>
</dbReference>
<organism evidence="1 2">
    <name type="scientific">Paenibacillus lemnae</name>
    <dbReference type="NCBI Taxonomy" id="1330551"/>
    <lineage>
        <taxon>Bacteria</taxon>
        <taxon>Bacillati</taxon>
        <taxon>Bacillota</taxon>
        <taxon>Bacilli</taxon>
        <taxon>Bacillales</taxon>
        <taxon>Paenibacillaceae</taxon>
        <taxon>Paenibacillus</taxon>
    </lineage>
</organism>
<protein>
    <recommendedName>
        <fullName evidence="3">Glycosyl hydrolases family 2 sugar binding domain-containing protein</fullName>
    </recommendedName>
</protein>
<dbReference type="InterPro" id="IPR029062">
    <property type="entry name" value="Class_I_gatase-like"/>
</dbReference>
<dbReference type="AlphaFoldDB" id="A0A848ME44"/>